<proteinExistence type="predicted"/>
<dbReference type="Proteomes" id="UP000297245">
    <property type="component" value="Unassembled WGS sequence"/>
</dbReference>
<evidence type="ECO:0000313" key="1">
    <source>
        <dbReference type="EMBL" id="THU94696.1"/>
    </source>
</evidence>
<keyword evidence="2" id="KW-1185">Reference proteome</keyword>
<reference evidence="1 2" key="1">
    <citation type="journal article" date="2019" name="Nat. Ecol. Evol.">
        <title>Megaphylogeny resolves global patterns of mushroom evolution.</title>
        <authorList>
            <person name="Varga T."/>
            <person name="Krizsan K."/>
            <person name="Foldi C."/>
            <person name="Dima B."/>
            <person name="Sanchez-Garcia M."/>
            <person name="Sanchez-Ramirez S."/>
            <person name="Szollosi G.J."/>
            <person name="Szarkandi J.G."/>
            <person name="Papp V."/>
            <person name="Albert L."/>
            <person name="Andreopoulos W."/>
            <person name="Angelini C."/>
            <person name="Antonin V."/>
            <person name="Barry K.W."/>
            <person name="Bougher N.L."/>
            <person name="Buchanan P."/>
            <person name="Buyck B."/>
            <person name="Bense V."/>
            <person name="Catcheside P."/>
            <person name="Chovatia M."/>
            <person name="Cooper J."/>
            <person name="Damon W."/>
            <person name="Desjardin D."/>
            <person name="Finy P."/>
            <person name="Geml J."/>
            <person name="Haridas S."/>
            <person name="Hughes K."/>
            <person name="Justo A."/>
            <person name="Karasinski D."/>
            <person name="Kautmanova I."/>
            <person name="Kiss B."/>
            <person name="Kocsube S."/>
            <person name="Kotiranta H."/>
            <person name="LaButti K.M."/>
            <person name="Lechner B.E."/>
            <person name="Liimatainen K."/>
            <person name="Lipzen A."/>
            <person name="Lukacs Z."/>
            <person name="Mihaltcheva S."/>
            <person name="Morgado L.N."/>
            <person name="Niskanen T."/>
            <person name="Noordeloos M.E."/>
            <person name="Ohm R.A."/>
            <person name="Ortiz-Santana B."/>
            <person name="Ovrebo C."/>
            <person name="Racz N."/>
            <person name="Riley R."/>
            <person name="Savchenko A."/>
            <person name="Shiryaev A."/>
            <person name="Soop K."/>
            <person name="Spirin V."/>
            <person name="Szebenyi C."/>
            <person name="Tomsovsky M."/>
            <person name="Tulloss R.E."/>
            <person name="Uehling J."/>
            <person name="Grigoriev I.V."/>
            <person name="Vagvolgyi C."/>
            <person name="Papp T."/>
            <person name="Martin F.M."/>
            <person name="Miettinen O."/>
            <person name="Hibbett D.S."/>
            <person name="Nagy L.G."/>
        </authorList>
    </citation>
    <scope>NUCLEOTIDE SEQUENCE [LARGE SCALE GENOMIC DNA]</scope>
    <source>
        <strain evidence="1 2">CBS 962.96</strain>
    </source>
</reference>
<dbReference type="EMBL" id="ML179217">
    <property type="protein sequence ID" value="THU94696.1"/>
    <property type="molecule type" value="Genomic_DNA"/>
</dbReference>
<evidence type="ECO:0000313" key="2">
    <source>
        <dbReference type="Proteomes" id="UP000297245"/>
    </source>
</evidence>
<sequence>MHLLYLLFLAVAAACPLEKQYTKTSSPGDAGSCGPISSMNQIYSTYNFARKDGHGYASTAGLDEEMKRQPYQGHLTQPLLGKNNCRARRTVVAVQMMTFAAGLQ</sequence>
<dbReference type="AlphaFoldDB" id="A0A4S8LYC6"/>
<accession>A0A4S8LYC6</accession>
<gene>
    <name evidence="1" type="ORF">K435DRAFT_798673</name>
</gene>
<protein>
    <submittedName>
        <fullName evidence="1">Uncharacterized protein</fullName>
    </submittedName>
</protein>
<name>A0A4S8LYC6_DENBC</name>
<organism evidence="1 2">
    <name type="scientific">Dendrothele bispora (strain CBS 962.96)</name>
    <dbReference type="NCBI Taxonomy" id="1314807"/>
    <lineage>
        <taxon>Eukaryota</taxon>
        <taxon>Fungi</taxon>
        <taxon>Dikarya</taxon>
        <taxon>Basidiomycota</taxon>
        <taxon>Agaricomycotina</taxon>
        <taxon>Agaricomycetes</taxon>
        <taxon>Agaricomycetidae</taxon>
        <taxon>Agaricales</taxon>
        <taxon>Agaricales incertae sedis</taxon>
        <taxon>Dendrothele</taxon>
    </lineage>
</organism>